<dbReference type="SMART" id="SM00138">
    <property type="entry name" value="MeTrc"/>
    <property type="match status" value="1"/>
</dbReference>
<dbReference type="PANTHER" id="PTHR24422:SF10">
    <property type="entry name" value="CHEMOTAXIS PROTEIN METHYLTRANSFERASE 2"/>
    <property type="match status" value="1"/>
</dbReference>
<dbReference type="EMBL" id="VSSQ01000554">
    <property type="protein sequence ID" value="MPL97409.1"/>
    <property type="molecule type" value="Genomic_DNA"/>
</dbReference>
<dbReference type="PROSITE" id="PS50123">
    <property type="entry name" value="CHER"/>
    <property type="match status" value="1"/>
</dbReference>
<evidence type="ECO:0000256" key="1">
    <source>
        <dbReference type="ARBA" id="ARBA00001541"/>
    </source>
</evidence>
<dbReference type="Pfam" id="PF01739">
    <property type="entry name" value="CheR"/>
    <property type="match status" value="1"/>
</dbReference>
<comment type="catalytic activity">
    <reaction evidence="1">
        <text>L-glutamyl-[protein] + S-adenosyl-L-methionine = [protein]-L-glutamate 5-O-methyl ester + S-adenosyl-L-homocysteine</text>
        <dbReference type="Rhea" id="RHEA:24452"/>
        <dbReference type="Rhea" id="RHEA-COMP:10208"/>
        <dbReference type="Rhea" id="RHEA-COMP:10311"/>
        <dbReference type="ChEBI" id="CHEBI:29973"/>
        <dbReference type="ChEBI" id="CHEBI:57856"/>
        <dbReference type="ChEBI" id="CHEBI:59789"/>
        <dbReference type="ChEBI" id="CHEBI:82795"/>
        <dbReference type="EC" id="2.1.1.80"/>
    </reaction>
</comment>
<reference evidence="7" key="1">
    <citation type="submission" date="2019-08" db="EMBL/GenBank/DDBJ databases">
        <authorList>
            <person name="Kucharzyk K."/>
            <person name="Murdoch R.W."/>
            <person name="Higgins S."/>
            <person name="Loffler F."/>
        </authorList>
    </citation>
    <scope>NUCLEOTIDE SEQUENCE</scope>
</reference>
<gene>
    <name evidence="7" type="primary">cheR1_1</name>
    <name evidence="7" type="ORF">SDC9_43600</name>
</gene>
<name>A0A644W116_9ZZZZ</name>
<keyword evidence="4 7" id="KW-0808">Transferase</keyword>
<evidence type="ECO:0000256" key="2">
    <source>
        <dbReference type="ARBA" id="ARBA00012534"/>
    </source>
</evidence>
<dbReference type="AlphaFoldDB" id="A0A644W116"/>
<dbReference type="PRINTS" id="PR00996">
    <property type="entry name" value="CHERMTFRASE"/>
</dbReference>
<dbReference type="GO" id="GO:0032259">
    <property type="term" value="P:methylation"/>
    <property type="evidence" value="ECO:0007669"/>
    <property type="project" value="UniProtKB-KW"/>
</dbReference>
<evidence type="ECO:0000313" key="7">
    <source>
        <dbReference type="EMBL" id="MPL97409.1"/>
    </source>
</evidence>
<dbReference type="InterPro" id="IPR022642">
    <property type="entry name" value="CheR_C"/>
</dbReference>
<dbReference type="InterPro" id="IPR022641">
    <property type="entry name" value="CheR_N"/>
</dbReference>
<dbReference type="InterPro" id="IPR000780">
    <property type="entry name" value="CheR_MeTrfase"/>
</dbReference>
<accession>A0A644W116</accession>
<comment type="caution">
    <text evidence="7">The sequence shown here is derived from an EMBL/GenBank/DDBJ whole genome shotgun (WGS) entry which is preliminary data.</text>
</comment>
<feature type="domain" description="CheR-type methyltransferase" evidence="6">
    <location>
        <begin position="1"/>
        <end position="274"/>
    </location>
</feature>
<dbReference type="GO" id="GO:0008983">
    <property type="term" value="F:protein-glutamate O-methyltransferase activity"/>
    <property type="evidence" value="ECO:0007669"/>
    <property type="project" value="UniProtKB-EC"/>
</dbReference>
<evidence type="ECO:0000256" key="3">
    <source>
        <dbReference type="ARBA" id="ARBA00022603"/>
    </source>
</evidence>
<protein>
    <recommendedName>
        <fullName evidence="2">protein-glutamate O-methyltransferase</fullName>
        <ecNumber evidence="2">2.1.1.80</ecNumber>
    </recommendedName>
</protein>
<keyword evidence="3 7" id="KW-0489">Methyltransferase</keyword>
<dbReference type="Gene3D" id="3.40.50.150">
    <property type="entry name" value="Vaccinia Virus protein VP39"/>
    <property type="match status" value="1"/>
</dbReference>
<dbReference type="Pfam" id="PF03705">
    <property type="entry name" value="CheR_N"/>
    <property type="match status" value="1"/>
</dbReference>
<keyword evidence="5" id="KW-0949">S-adenosyl-L-methionine</keyword>
<dbReference type="Gene3D" id="1.10.155.10">
    <property type="entry name" value="Chemotaxis receptor methyltransferase CheR, N-terminal domain"/>
    <property type="match status" value="1"/>
</dbReference>
<evidence type="ECO:0000256" key="5">
    <source>
        <dbReference type="ARBA" id="ARBA00022691"/>
    </source>
</evidence>
<dbReference type="InterPro" id="IPR050903">
    <property type="entry name" value="Bact_Chemotaxis_MeTrfase"/>
</dbReference>
<dbReference type="InterPro" id="IPR036804">
    <property type="entry name" value="CheR_N_sf"/>
</dbReference>
<dbReference type="PIRSF" id="PIRSF000410">
    <property type="entry name" value="CheR"/>
    <property type="match status" value="1"/>
</dbReference>
<evidence type="ECO:0000256" key="4">
    <source>
        <dbReference type="ARBA" id="ARBA00022679"/>
    </source>
</evidence>
<dbReference type="EC" id="2.1.1.80" evidence="2"/>
<dbReference type="SUPFAM" id="SSF53335">
    <property type="entry name" value="S-adenosyl-L-methionine-dependent methyltransferases"/>
    <property type="match status" value="1"/>
</dbReference>
<dbReference type="SUPFAM" id="SSF47757">
    <property type="entry name" value="Chemotaxis receptor methyltransferase CheR, N-terminal domain"/>
    <property type="match status" value="1"/>
</dbReference>
<proteinExistence type="predicted"/>
<dbReference type="InterPro" id="IPR029063">
    <property type="entry name" value="SAM-dependent_MTases_sf"/>
</dbReference>
<dbReference type="PANTHER" id="PTHR24422">
    <property type="entry name" value="CHEMOTAXIS PROTEIN METHYLTRANSFERASE"/>
    <property type="match status" value="1"/>
</dbReference>
<organism evidence="7">
    <name type="scientific">bioreactor metagenome</name>
    <dbReference type="NCBI Taxonomy" id="1076179"/>
    <lineage>
        <taxon>unclassified sequences</taxon>
        <taxon>metagenomes</taxon>
        <taxon>ecological metagenomes</taxon>
    </lineage>
</organism>
<dbReference type="InterPro" id="IPR026024">
    <property type="entry name" value="Chemotaxis_MeTrfase_CheR"/>
</dbReference>
<evidence type="ECO:0000259" key="6">
    <source>
        <dbReference type="PROSITE" id="PS50123"/>
    </source>
</evidence>
<sequence>MRVLITITKEEFRKLADYIKCNYGIQLKEEKQALVTGRLQNVLTEKNFNDFSEYYNYVIQDKTGEAAVTLMNKITTNHTFFMREPEHFYYFRDTVLPNLKDTVRSRDLRIWSAGCSSGEEPYTLAMLIDEFFGKEKKWWDAKVLATDISNKALEKARKGEYDNSDISPLPPTWKLNYFKKLDAETSAVTDHIRNEVIYRRFNLMNQVFAFKKKFHVIFCRNVMIYFNDETKWELVNKFYDLTESGGYLFIGHSESLNREMTNYKYVMPAIYRKE</sequence>